<evidence type="ECO:0000313" key="2">
    <source>
        <dbReference type="EMBL" id="CDI78642.1"/>
    </source>
</evidence>
<proteinExistence type="predicted"/>
<dbReference type="AlphaFoldDB" id="U6GGH3"/>
<dbReference type="OrthoDB" id="354638at2759"/>
<organism evidence="2 3">
    <name type="scientific">Eimeria acervulina</name>
    <name type="common">Coccidian parasite</name>
    <dbReference type="NCBI Taxonomy" id="5801"/>
    <lineage>
        <taxon>Eukaryota</taxon>
        <taxon>Sar</taxon>
        <taxon>Alveolata</taxon>
        <taxon>Apicomplexa</taxon>
        <taxon>Conoidasida</taxon>
        <taxon>Coccidia</taxon>
        <taxon>Eucoccidiorida</taxon>
        <taxon>Eimeriorina</taxon>
        <taxon>Eimeriidae</taxon>
        <taxon>Eimeria</taxon>
    </lineage>
</organism>
<name>U6GGH3_EIMAC</name>
<keyword evidence="3" id="KW-1185">Reference proteome</keyword>
<evidence type="ECO:0000256" key="1">
    <source>
        <dbReference type="SAM" id="MobiDB-lite"/>
    </source>
</evidence>
<dbReference type="GeneID" id="25271666"/>
<gene>
    <name evidence="2" type="ORF">EAH_00035960</name>
</gene>
<reference evidence="2" key="1">
    <citation type="submission" date="2013-10" db="EMBL/GenBank/DDBJ databases">
        <title>Genomic analysis of the causative agents of coccidiosis in chickens.</title>
        <authorList>
            <person name="Reid A.J."/>
            <person name="Blake D."/>
            <person name="Billington K."/>
            <person name="Browne H."/>
            <person name="Dunn M."/>
            <person name="Hung S."/>
            <person name="Kawahara F."/>
            <person name="Miranda-Saavedra D."/>
            <person name="Mourier T."/>
            <person name="Nagra H."/>
            <person name="Otto T.D."/>
            <person name="Rawlings N."/>
            <person name="Sanchez A."/>
            <person name="Sanders M."/>
            <person name="Subramaniam C."/>
            <person name="Tay Y."/>
            <person name="Dear P."/>
            <person name="Doerig C."/>
            <person name="Gruber A."/>
            <person name="Parkinson J."/>
            <person name="Shirley M."/>
            <person name="Wan K.L."/>
            <person name="Berriman M."/>
            <person name="Tomley F."/>
            <person name="Pain A."/>
        </authorList>
    </citation>
    <scope>NUCLEOTIDE SEQUENCE</scope>
    <source>
        <strain evidence="2">Houghton</strain>
    </source>
</reference>
<dbReference type="RefSeq" id="XP_013251149.1">
    <property type="nucleotide sequence ID" value="XM_013395695.1"/>
</dbReference>
<sequence length="212" mass="21522">MGAPLHRGSEGAPVGAPMGAPYEGEGTGGPHWGPPVNAQSGAPSKRNVNSEEVLRVLVVGEAATGKTALLQLLEMHAAELGAACLAQQQEDRYGCNGFSEGDPAASAAAAASAASTAAAAAAAAARETARNKAACLPALLGYHRTCGVNIMPLRCTDTAGKNYLLEFWEVGGASATKAARTLLYATPFDGLREKGSLATVSEDAREGLGFRV</sequence>
<dbReference type="VEuPathDB" id="ToxoDB:EAH_00035960"/>
<dbReference type="Proteomes" id="UP000018050">
    <property type="component" value="Unassembled WGS sequence"/>
</dbReference>
<evidence type="ECO:0000313" key="3">
    <source>
        <dbReference type="Proteomes" id="UP000018050"/>
    </source>
</evidence>
<accession>U6GGH3</accession>
<feature type="region of interest" description="Disordered" evidence="1">
    <location>
        <begin position="1"/>
        <end position="47"/>
    </location>
</feature>
<reference evidence="2" key="2">
    <citation type="submission" date="2013-10" db="EMBL/GenBank/DDBJ databases">
        <authorList>
            <person name="Aslett M."/>
        </authorList>
    </citation>
    <scope>NUCLEOTIDE SEQUENCE</scope>
    <source>
        <strain evidence="2">Houghton</strain>
    </source>
</reference>
<protein>
    <submittedName>
        <fullName evidence="2">Uncharacterized protein</fullName>
    </submittedName>
</protein>
<dbReference type="EMBL" id="HG670899">
    <property type="protein sequence ID" value="CDI78642.1"/>
    <property type="molecule type" value="Genomic_DNA"/>
</dbReference>